<dbReference type="GO" id="GO:0009231">
    <property type="term" value="P:riboflavin biosynthetic process"/>
    <property type="evidence" value="ECO:0007669"/>
    <property type="project" value="InterPro"/>
</dbReference>
<name>A0A0P4RDY1_9ACTN</name>
<sequence length="188" mass="20769">MWLSVSLDGFIEGPDRELDWHLVDDELHRYVNDQLRQMGAFLSGRITHELMAGFWPTADADPAITGPMAEFAGIWRDMPKIVFSRTLEQAGGYHTTLMREVVPEEIMALKAQPGGDMTLGGADLAASFREHDLIDEYRLYVHPVILGRGTPLFRASDTRTGLELAGTRTFGNGVVLLHYRRAGAAAAG</sequence>
<dbReference type="InterPro" id="IPR024072">
    <property type="entry name" value="DHFR-like_dom_sf"/>
</dbReference>
<dbReference type="InterPro" id="IPR002734">
    <property type="entry name" value="RibDG_C"/>
</dbReference>
<dbReference type="AlphaFoldDB" id="A0A0P4RDY1"/>
<dbReference type="PANTHER" id="PTHR38011">
    <property type="entry name" value="DIHYDROFOLATE REDUCTASE FAMILY PROTEIN (AFU_ORTHOLOGUE AFUA_8G06820)"/>
    <property type="match status" value="1"/>
</dbReference>
<evidence type="ECO:0000313" key="3">
    <source>
        <dbReference type="Proteomes" id="UP000048965"/>
    </source>
</evidence>
<evidence type="ECO:0000259" key="1">
    <source>
        <dbReference type="Pfam" id="PF01872"/>
    </source>
</evidence>
<organism evidence="2 3">
    <name type="scientific">Streptomyces lydicamycinicus</name>
    <dbReference type="NCBI Taxonomy" id="1546107"/>
    <lineage>
        <taxon>Bacteria</taxon>
        <taxon>Bacillati</taxon>
        <taxon>Actinomycetota</taxon>
        <taxon>Actinomycetes</taxon>
        <taxon>Kitasatosporales</taxon>
        <taxon>Streptomycetaceae</taxon>
        <taxon>Streptomyces</taxon>
    </lineage>
</organism>
<reference evidence="2 3" key="2">
    <citation type="journal article" date="2015" name="Stand. Genomic Sci.">
        <title>Draft genome sequence of marine-derived Streptomyces sp. TP-A0598, a producer of anti-MRSA antibiotic lydicamycins.</title>
        <authorList>
            <person name="Komaki H."/>
            <person name="Ichikawa N."/>
            <person name="Hosoyama A."/>
            <person name="Fujita N."/>
            <person name="Igarashi Y."/>
        </authorList>
    </citation>
    <scope>NUCLEOTIDE SEQUENCE [LARGE SCALE GENOMIC DNA]</scope>
    <source>
        <strain evidence="2 3">NBRC 110027</strain>
    </source>
</reference>
<feature type="domain" description="Bacterial bifunctional deaminase-reductase C-terminal" evidence="1">
    <location>
        <begin position="4"/>
        <end position="176"/>
    </location>
</feature>
<dbReference type="GO" id="GO:0008703">
    <property type="term" value="F:5-amino-6-(5-phosphoribosylamino)uracil reductase activity"/>
    <property type="evidence" value="ECO:0007669"/>
    <property type="project" value="InterPro"/>
</dbReference>
<reference evidence="3" key="1">
    <citation type="submission" date="2014-09" db="EMBL/GenBank/DDBJ databases">
        <title>Whole genome shotgun sequence of Streptomyces sp. NBRC 110027.</title>
        <authorList>
            <person name="Komaki H."/>
            <person name="Ichikawa N."/>
            <person name="Katano-Makiyama Y."/>
            <person name="Hosoyama A."/>
            <person name="Hashimoto M."/>
            <person name="Uohara A."/>
            <person name="Kitahashi Y."/>
            <person name="Ohji S."/>
            <person name="Kimura A."/>
            <person name="Yamazoe A."/>
            <person name="Igarashi Y."/>
            <person name="Fujita N."/>
        </authorList>
    </citation>
    <scope>NUCLEOTIDE SEQUENCE [LARGE SCALE GENOMIC DNA]</scope>
    <source>
        <strain evidence="3">NBRC 110027</strain>
    </source>
</reference>
<proteinExistence type="predicted"/>
<dbReference type="Proteomes" id="UP000048965">
    <property type="component" value="Unassembled WGS sequence"/>
</dbReference>
<comment type="caution">
    <text evidence="2">The sequence shown here is derived from an EMBL/GenBank/DDBJ whole genome shotgun (WGS) entry which is preliminary data.</text>
</comment>
<dbReference type="Pfam" id="PF01872">
    <property type="entry name" value="RibD_C"/>
    <property type="match status" value="1"/>
</dbReference>
<dbReference type="SUPFAM" id="SSF53597">
    <property type="entry name" value="Dihydrofolate reductase-like"/>
    <property type="match status" value="1"/>
</dbReference>
<dbReference type="InterPro" id="IPR050765">
    <property type="entry name" value="Riboflavin_Biosynth_HTPR"/>
</dbReference>
<protein>
    <recommendedName>
        <fullName evidence="1">Bacterial bifunctional deaminase-reductase C-terminal domain-containing protein</fullName>
    </recommendedName>
</protein>
<keyword evidence="3" id="KW-1185">Reference proteome</keyword>
<evidence type="ECO:0000313" key="2">
    <source>
        <dbReference type="EMBL" id="GAO11858.1"/>
    </source>
</evidence>
<dbReference type="PANTHER" id="PTHR38011:SF11">
    <property type="entry name" value="2,5-DIAMINO-6-RIBOSYLAMINO-4(3H)-PYRIMIDINONE 5'-PHOSPHATE REDUCTASE"/>
    <property type="match status" value="1"/>
</dbReference>
<gene>
    <name evidence="2" type="ORF">TPA0598_09_01490</name>
</gene>
<accession>A0A0P4RDY1</accession>
<dbReference type="Gene3D" id="3.40.430.10">
    <property type="entry name" value="Dihydrofolate Reductase, subunit A"/>
    <property type="match status" value="1"/>
</dbReference>
<dbReference type="EMBL" id="BBNO01000009">
    <property type="protein sequence ID" value="GAO11858.1"/>
    <property type="molecule type" value="Genomic_DNA"/>
</dbReference>